<proteinExistence type="predicted"/>
<evidence type="ECO:0000259" key="1">
    <source>
        <dbReference type="Pfam" id="PF13986"/>
    </source>
</evidence>
<dbReference type="AlphaFoldDB" id="A0A358E0T4"/>
<organism evidence="2 3">
    <name type="scientific">Alteromonas australica</name>
    <dbReference type="NCBI Taxonomy" id="589873"/>
    <lineage>
        <taxon>Bacteria</taxon>
        <taxon>Pseudomonadati</taxon>
        <taxon>Pseudomonadota</taxon>
        <taxon>Gammaproteobacteria</taxon>
        <taxon>Alteromonadales</taxon>
        <taxon>Alteromonadaceae</taxon>
        <taxon>Alteromonas/Salinimonas group</taxon>
        <taxon>Alteromonas</taxon>
    </lineage>
</organism>
<feature type="domain" description="DUF4224" evidence="1">
    <location>
        <begin position="4"/>
        <end position="48"/>
    </location>
</feature>
<protein>
    <recommendedName>
        <fullName evidence="1">DUF4224 domain-containing protein</fullName>
    </recommendedName>
</protein>
<name>A0A358E0T4_9ALTE</name>
<accession>A0A358E0T4</accession>
<reference evidence="2 3" key="1">
    <citation type="journal article" date="2018" name="Nat. Biotechnol.">
        <title>A standardized bacterial taxonomy based on genome phylogeny substantially revises the tree of life.</title>
        <authorList>
            <person name="Parks D.H."/>
            <person name="Chuvochina M."/>
            <person name="Waite D.W."/>
            <person name="Rinke C."/>
            <person name="Skarshewski A."/>
            <person name="Chaumeil P.A."/>
            <person name="Hugenholtz P."/>
        </authorList>
    </citation>
    <scope>NUCLEOTIDE SEQUENCE [LARGE SCALE GENOMIC DNA]</scope>
    <source>
        <strain evidence="2">UBA11621</strain>
    </source>
</reference>
<sequence length="68" mass="8037">MKDFLTDQEIEELTGAKQESKQKEILTKNRIFFVERMDGKIKVCWHHVHHPMIGKLEETDSLINWNAA</sequence>
<evidence type="ECO:0000313" key="3">
    <source>
        <dbReference type="Proteomes" id="UP000264779"/>
    </source>
</evidence>
<gene>
    <name evidence="2" type="ORF">DEB45_12930</name>
</gene>
<dbReference type="Pfam" id="PF13986">
    <property type="entry name" value="DUF4224"/>
    <property type="match status" value="1"/>
</dbReference>
<dbReference type="InterPro" id="IPR025319">
    <property type="entry name" value="DUF4224"/>
</dbReference>
<evidence type="ECO:0000313" key="2">
    <source>
        <dbReference type="EMBL" id="HBU52154.1"/>
    </source>
</evidence>
<comment type="caution">
    <text evidence="2">The sequence shown here is derived from an EMBL/GenBank/DDBJ whole genome shotgun (WGS) entry which is preliminary data.</text>
</comment>
<dbReference type="Proteomes" id="UP000264779">
    <property type="component" value="Unassembled WGS sequence"/>
</dbReference>
<dbReference type="EMBL" id="DONK01000198">
    <property type="protein sequence ID" value="HBU52154.1"/>
    <property type="molecule type" value="Genomic_DNA"/>
</dbReference>
<dbReference type="RefSeq" id="WP_272965248.1">
    <property type="nucleotide sequence ID" value="NZ_CALBIY010000020.1"/>
</dbReference>